<proteinExistence type="predicted"/>
<dbReference type="InterPro" id="IPR050765">
    <property type="entry name" value="Riboflavin_Biosynth_HTPR"/>
</dbReference>
<dbReference type="Proteomes" id="UP001162834">
    <property type="component" value="Chromosome"/>
</dbReference>
<sequence>MRRLIYSMGVSLDGFISGPSGEIDWSAPDEELHRFHNEQARELGIQLCGRRLYETMRPWDDWEQVRSEPSGAELEFAEIWRALPKLVFSTTLQRVEGNAMLVRGDAVEEVTRLKEQPGKPLAVGGAGLASELVRAGLVDEYRLFVNPVILGRGIPFFPPTDDRIALRLTETLTFGSKVVYTRYERADA</sequence>
<protein>
    <recommendedName>
        <fullName evidence="1">Bacterial bifunctional deaminase-reductase C-terminal domain-containing protein</fullName>
    </recommendedName>
</protein>
<evidence type="ECO:0000313" key="3">
    <source>
        <dbReference type="Proteomes" id="UP001162834"/>
    </source>
</evidence>
<organism evidence="2 3">
    <name type="scientific">Capillimicrobium parvum</name>
    <dbReference type="NCBI Taxonomy" id="2884022"/>
    <lineage>
        <taxon>Bacteria</taxon>
        <taxon>Bacillati</taxon>
        <taxon>Actinomycetota</taxon>
        <taxon>Thermoleophilia</taxon>
        <taxon>Solirubrobacterales</taxon>
        <taxon>Capillimicrobiaceae</taxon>
        <taxon>Capillimicrobium</taxon>
    </lineage>
</organism>
<dbReference type="AlphaFoldDB" id="A0A9E6XZR3"/>
<dbReference type="SUPFAM" id="SSF53597">
    <property type="entry name" value="Dihydrofolate reductase-like"/>
    <property type="match status" value="1"/>
</dbReference>
<keyword evidence="3" id="KW-1185">Reference proteome</keyword>
<dbReference type="Pfam" id="PF01872">
    <property type="entry name" value="RibD_C"/>
    <property type="match status" value="1"/>
</dbReference>
<dbReference type="PANTHER" id="PTHR38011">
    <property type="entry name" value="DIHYDROFOLATE REDUCTASE FAMILY PROTEIN (AFU_ORTHOLOGUE AFUA_8G06820)"/>
    <property type="match status" value="1"/>
</dbReference>
<dbReference type="GO" id="GO:0008703">
    <property type="term" value="F:5-amino-6-(5-phosphoribosylamino)uracil reductase activity"/>
    <property type="evidence" value="ECO:0007669"/>
    <property type="project" value="InterPro"/>
</dbReference>
<dbReference type="GO" id="GO:0009231">
    <property type="term" value="P:riboflavin biosynthetic process"/>
    <property type="evidence" value="ECO:0007669"/>
    <property type="project" value="InterPro"/>
</dbReference>
<name>A0A9E6XZR3_9ACTN</name>
<gene>
    <name evidence="2" type="primary">yyaP_3</name>
    <name evidence="2" type="ORF">DSM104329_03865</name>
</gene>
<feature type="domain" description="Bacterial bifunctional deaminase-reductase C-terminal" evidence="1">
    <location>
        <begin position="4"/>
        <end position="180"/>
    </location>
</feature>
<dbReference type="EMBL" id="CP087164">
    <property type="protein sequence ID" value="UGS37449.1"/>
    <property type="molecule type" value="Genomic_DNA"/>
</dbReference>
<dbReference type="KEGG" id="sbae:DSM104329_03865"/>
<dbReference type="InterPro" id="IPR002734">
    <property type="entry name" value="RibDG_C"/>
</dbReference>
<dbReference type="RefSeq" id="WP_259311504.1">
    <property type="nucleotide sequence ID" value="NZ_CP087164.1"/>
</dbReference>
<dbReference type="PANTHER" id="PTHR38011:SF11">
    <property type="entry name" value="2,5-DIAMINO-6-RIBOSYLAMINO-4(3H)-PYRIMIDINONE 5'-PHOSPHATE REDUCTASE"/>
    <property type="match status" value="1"/>
</dbReference>
<evidence type="ECO:0000259" key="1">
    <source>
        <dbReference type="Pfam" id="PF01872"/>
    </source>
</evidence>
<dbReference type="InterPro" id="IPR024072">
    <property type="entry name" value="DHFR-like_dom_sf"/>
</dbReference>
<reference evidence="2" key="1">
    <citation type="journal article" date="2022" name="Int. J. Syst. Evol. Microbiol.">
        <title>Pseudomonas aegrilactucae sp. nov. and Pseudomonas morbosilactucae sp. nov., pathogens causing bacterial rot of lettuce in Japan.</title>
        <authorList>
            <person name="Sawada H."/>
            <person name="Fujikawa T."/>
            <person name="Satou M."/>
        </authorList>
    </citation>
    <scope>NUCLEOTIDE SEQUENCE</scope>
    <source>
        <strain evidence="2">0166_1</strain>
    </source>
</reference>
<accession>A0A9E6XZR3</accession>
<dbReference type="Gene3D" id="3.40.430.10">
    <property type="entry name" value="Dihydrofolate Reductase, subunit A"/>
    <property type="match status" value="1"/>
</dbReference>
<evidence type="ECO:0000313" key="2">
    <source>
        <dbReference type="EMBL" id="UGS37449.1"/>
    </source>
</evidence>